<keyword evidence="4" id="KW-1185">Reference proteome</keyword>
<dbReference type="InterPro" id="IPR036177">
    <property type="entry name" value="Peptidase_M55_sf"/>
</dbReference>
<organism evidence="3 4">
    <name type="scientific">Dethiosulfatibacter aminovorans DSM 17477</name>
    <dbReference type="NCBI Taxonomy" id="1121476"/>
    <lineage>
        <taxon>Bacteria</taxon>
        <taxon>Bacillati</taxon>
        <taxon>Bacillota</taxon>
        <taxon>Tissierellia</taxon>
        <taxon>Dethiosulfatibacter</taxon>
    </lineage>
</organism>
<keyword evidence="2" id="KW-0479">Metal-binding</keyword>
<accession>A0A1M6HP49</accession>
<keyword evidence="2" id="KW-0862">Zinc</keyword>
<evidence type="ECO:0000256" key="2">
    <source>
        <dbReference type="PIRSR" id="PIRSR015853-2"/>
    </source>
</evidence>
<feature type="binding site" evidence="2">
    <location>
        <position position="105"/>
    </location>
    <ligand>
        <name>Zn(2+)</name>
        <dbReference type="ChEBI" id="CHEBI:29105"/>
        <label>2</label>
    </ligand>
</feature>
<name>A0A1M6HP49_9FIRM</name>
<dbReference type="OrthoDB" id="9785420at2"/>
<dbReference type="Gene3D" id="3.40.50.10780">
    <property type="entry name" value="Dipeptide transport protein"/>
    <property type="match status" value="1"/>
</dbReference>
<feature type="binding site" evidence="2">
    <location>
        <position position="8"/>
    </location>
    <ligand>
        <name>Zn(2+)</name>
        <dbReference type="ChEBI" id="CHEBI:29105"/>
        <label>1</label>
    </ligand>
</feature>
<dbReference type="Proteomes" id="UP000184052">
    <property type="component" value="Unassembled WGS sequence"/>
</dbReference>
<gene>
    <name evidence="3" type="ORF">SAMN02745751_02052</name>
</gene>
<protein>
    <submittedName>
        <fullName evidence="3">D-amino peptidase</fullName>
    </submittedName>
</protein>
<dbReference type="PIRSF" id="PIRSF015853">
    <property type="entry name" value="Pep_DppA"/>
    <property type="match status" value="1"/>
</dbReference>
<dbReference type="RefSeq" id="WP_073049492.1">
    <property type="nucleotide sequence ID" value="NZ_FQZL01000014.1"/>
</dbReference>
<proteinExistence type="predicted"/>
<evidence type="ECO:0000256" key="1">
    <source>
        <dbReference type="PIRSR" id="PIRSR015853-1"/>
    </source>
</evidence>
<dbReference type="STRING" id="1121476.SAMN02745751_02052"/>
<dbReference type="Pfam" id="PF04951">
    <property type="entry name" value="Peptidase_M55"/>
    <property type="match status" value="1"/>
</dbReference>
<sequence>MKIFISADMEGCAGIVSWPETELDSHEHERAAREMTREVKMVCETLFENGVSEVTVKDAHDSGKNIFYDELPKGVKIVRSWTGGPLSMVQGLDETYDGAIFIGYHSAASMDGSPLSHTMNPDIGKITINGMVCSEYLLHVYAAADLGVPVIMLSGDRMICEWAEWFNSKISIAPLKEGIGGGVISLSQADALDLLKKKTVEALRNIDKCKINIPEKFEVKIEYKKHEDAYRASFYPGVKQESSRKVRYTASTIREMLTTNMFVL</sequence>
<dbReference type="EMBL" id="FQZL01000014">
    <property type="protein sequence ID" value="SHJ23940.1"/>
    <property type="molecule type" value="Genomic_DNA"/>
</dbReference>
<dbReference type="AlphaFoldDB" id="A0A1M6HP49"/>
<dbReference type="InterPro" id="IPR007035">
    <property type="entry name" value="Peptidase_M55"/>
</dbReference>
<evidence type="ECO:0000313" key="3">
    <source>
        <dbReference type="EMBL" id="SHJ23940.1"/>
    </source>
</evidence>
<dbReference type="CDD" id="cd08770">
    <property type="entry name" value="DAP_dppA_3"/>
    <property type="match status" value="1"/>
</dbReference>
<feature type="binding site" evidence="2">
    <location>
        <position position="60"/>
    </location>
    <ligand>
        <name>Zn(2+)</name>
        <dbReference type="ChEBI" id="CHEBI:29105"/>
        <label>2</label>
    </ligand>
</feature>
<feature type="binding site" evidence="2">
    <location>
        <position position="10"/>
    </location>
    <ligand>
        <name>Zn(2+)</name>
        <dbReference type="ChEBI" id="CHEBI:29105"/>
        <label>1</label>
    </ligand>
</feature>
<reference evidence="3 4" key="1">
    <citation type="submission" date="2016-11" db="EMBL/GenBank/DDBJ databases">
        <authorList>
            <person name="Jaros S."/>
            <person name="Januszkiewicz K."/>
            <person name="Wedrychowicz H."/>
        </authorList>
    </citation>
    <scope>NUCLEOTIDE SEQUENCE [LARGE SCALE GENOMIC DNA]</scope>
    <source>
        <strain evidence="3 4">DSM 17477</strain>
    </source>
</reference>
<dbReference type="GO" id="GO:0046872">
    <property type="term" value="F:metal ion binding"/>
    <property type="evidence" value="ECO:0007669"/>
    <property type="project" value="UniProtKB-KW"/>
</dbReference>
<dbReference type="SUPFAM" id="SSF63992">
    <property type="entry name" value="Dipeptide transport protein"/>
    <property type="match status" value="1"/>
</dbReference>
<dbReference type="Gene3D" id="3.30.1360.130">
    <property type="entry name" value="Dipeptide transport protein"/>
    <property type="match status" value="1"/>
</dbReference>
<feature type="binding site" evidence="2">
    <location>
        <position position="135"/>
    </location>
    <ligand>
        <name>Zn(2+)</name>
        <dbReference type="ChEBI" id="CHEBI:29105"/>
        <label>2</label>
    </ligand>
</feature>
<dbReference type="InterPro" id="IPR027476">
    <property type="entry name" value="DppA_N"/>
</dbReference>
<feature type="active site" description="Nucleophile" evidence="1">
    <location>
        <position position="117"/>
    </location>
</feature>
<evidence type="ECO:0000313" key="4">
    <source>
        <dbReference type="Proteomes" id="UP000184052"/>
    </source>
</evidence>
<feature type="binding site" evidence="2">
    <location>
        <position position="8"/>
    </location>
    <ligand>
        <name>Zn(2+)</name>
        <dbReference type="ChEBI" id="CHEBI:29105"/>
        <label>2</label>
    </ligand>
</feature>